<proteinExistence type="evidence at transcript level"/>
<dbReference type="Pfam" id="PF14625">
    <property type="entry name" value="Lustrin_cystein"/>
    <property type="match status" value="1"/>
</dbReference>
<dbReference type="AlphaFoldDB" id="L7UXF8"/>
<dbReference type="SMART" id="SM00289">
    <property type="entry name" value="WR1"/>
    <property type="match status" value="2"/>
</dbReference>
<dbReference type="EMBL" id="JX986991">
    <property type="protein sequence ID" value="AGC60032.1"/>
    <property type="molecule type" value="mRNA"/>
</dbReference>
<dbReference type="InterPro" id="IPR052861">
    <property type="entry name" value="BPTI/Kunitz_domain"/>
</dbReference>
<protein>
    <submittedName>
        <fullName evidence="2">Ani s 1 allergen</fullName>
    </submittedName>
</protein>
<dbReference type="PROSITE" id="PS00280">
    <property type="entry name" value="BPTI_KUNITZ_1"/>
    <property type="match status" value="1"/>
</dbReference>
<dbReference type="InterPro" id="IPR020901">
    <property type="entry name" value="Prtase_inh_Kunz-CS"/>
</dbReference>
<dbReference type="CDD" id="cd00109">
    <property type="entry name" value="Kunitz-type"/>
    <property type="match status" value="1"/>
</dbReference>
<dbReference type="InterPro" id="IPR028150">
    <property type="entry name" value="Lustrin_cystein"/>
</dbReference>
<dbReference type="Pfam" id="PF00014">
    <property type="entry name" value="Kunitz_BPTI"/>
    <property type="match status" value="1"/>
</dbReference>
<name>L7UXF8_9BILA</name>
<dbReference type="PROSITE" id="PS50279">
    <property type="entry name" value="BPTI_KUNITZ_2"/>
    <property type="match status" value="1"/>
</dbReference>
<organism evidence="2">
    <name type="scientific">Anisakis pegreffii</name>
    <dbReference type="NCBI Taxonomy" id="303229"/>
    <lineage>
        <taxon>Eukaryota</taxon>
        <taxon>Metazoa</taxon>
        <taxon>Ecdysozoa</taxon>
        <taxon>Nematoda</taxon>
        <taxon>Chromadorea</taxon>
        <taxon>Rhabditida</taxon>
        <taxon>Spirurina</taxon>
        <taxon>Ascaridomorpha</taxon>
        <taxon>Ascaridoidea</taxon>
        <taxon>Anisakidae</taxon>
        <taxon>Anisakis</taxon>
        <taxon>Anisakis simplex complex</taxon>
    </lineage>
</organism>
<dbReference type="InterPro" id="IPR036880">
    <property type="entry name" value="Kunitz_BPTI_sf"/>
</dbReference>
<evidence type="ECO:0000313" key="2">
    <source>
        <dbReference type="EMBL" id="AGC60032.1"/>
    </source>
</evidence>
<dbReference type="InterPro" id="IPR006150">
    <property type="entry name" value="Cys_repeat_1"/>
</dbReference>
<accession>L7UXF8</accession>
<dbReference type="GO" id="GO:0004867">
    <property type="term" value="F:serine-type endopeptidase inhibitor activity"/>
    <property type="evidence" value="ECO:0007669"/>
    <property type="project" value="InterPro"/>
</dbReference>
<dbReference type="PANTHER" id="PTHR47248:SF9">
    <property type="entry name" value="BPTI_KUNITZ INHIBITOR DOMAIN-CONTAINING PROTEIN"/>
    <property type="match status" value="1"/>
</dbReference>
<dbReference type="InterPro" id="IPR002223">
    <property type="entry name" value="Kunitz_BPTI"/>
</dbReference>
<dbReference type="PANTHER" id="PTHR47248">
    <property type="entry name" value="PROTEIN CBG06772"/>
    <property type="match status" value="1"/>
</dbReference>
<dbReference type="PRINTS" id="PR00759">
    <property type="entry name" value="BASICPTASE"/>
</dbReference>
<sequence>MDKGTPCTQEGGVKPSVAWWHDDKSGICLSFKYTGCGGNANRFTTIKNCEQHCKMPDRGACALGKKPAEDSNGEQLVCAGMREDKCPNGYQCKMMAFMGLCCPTKEEELFAREYEGVCKSGKPVKMDRGSGWMMTILGKSCDDQFCPEDAKCEQGKLFANCCK</sequence>
<dbReference type="SUPFAM" id="SSF57362">
    <property type="entry name" value="BPTI-like"/>
    <property type="match status" value="1"/>
</dbReference>
<dbReference type="SMART" id="SM00131">
    <property type="entry name" value="KU"/>
    <property type="match status" value="1"/>
</dbReference>
<feature type="domain" description="BPTI/Kunitz inhibitor" evidence="1">
    <location>
        <begin position="1"/>
        <end position="53"/>
    </location>
</feature>
<evidence type="ECO:0000259" key="1">
    <source>
        <dbReference type="PROSITE" id="PS50279"/>
    </source>
</evidence>
<reference evidence="2" key="1">
    <citation type="journal article" date="2013" name="Mol. Biochem. Parasitol.">
        <title>Molecular characterization and comparison of four Anisakis allergens between Anisakis simplex sensu stricto and Anisakis pegreffii from Japan.</title>
        <authorList>
            <person name="Quiazon K.M.A."/>
            <person name="Zenke K."/>
            <person name="Yoshinaga T."/>
        </authorList>
    </citation>
    <scope>NUCLEOTIDE SEQUENCE</scope>
    <source>
        <strain evidence="2">1</strain>
    </source>
</reference>
<dbReference type="Gene3D" id="4.10.410.10">
    <property type="entry name" value="Pancreatic trypsin inhibitor Kunitz domain"/>
    <property type="match status" value="1"/>
</dbReference>